<evidence type="ECO:0000313" key="2">
    <source>
        <dbReference type="Proteomes" id="UP000729402"/>
    </source>
</evidence>
<dbReference type="EMBL" id="JAAALK010000289">
    <property type="protein sequence ID" value="KAG8051010.1"/>
    <property type="molecule type" value="Genomic_DNA"/>
</dbReference>
<reference evidence="1" key="1">
    <citation type="journal article" date="2021" name="bioRxiv">
        <title>Whole Genome Assembly and Annotation of Northern Wild Rice, Zizania palustris L., Supports a Whole Genome Duplication in the Zizania Genus.</title>
        <authorList>
            <person name="Haas M."/>
            <person name="Kono T."/>
            <person name="Macchietto M."/>
            <person name="Millas R."/>
            <person name="McGilp L."/>
            <person name="Shao M."/>
            <person name="Duquette J."/>
            <person name="Hirsch C.N."/>
            <person name="Kimball J."/>
        </authorList>
    </citation>
    <scope>NUCLEOTIDE SEQUENCE</scope>
    <source>
        <tissue evidence="1">Fresh leaf tissue</tissue>
    </source>
</reference>
<sequence>MTPDPSARHALLLRYHKLLASAHDDPALSTAISPNPSTSARVQWRRLRCTAAVAAWEDRRLHRGGGGGVGCGLEEGAAVEPLAVLGASCCLGFVGGRKRVRTAREEGLWAI</sequence>
<gene>
    <name evidence="1" type="ORF">GUJ93_ZPchr0009g2410</name>
</gene>
<organism evidence="1 2">
    <name type="scientific">Zizania palustris</name>
    <name type="common">Northern wild rice</name>
    <dbReference type="NCBI Taxonomy" id="103762"/>
    <lineage>
        <taxon>Eukaryota</taxon>
        <taxon>Viridiplantae</taxon>
        <taxon>Streptophyta</taxon>
        <taxon>Embryophyta</taxon>
        <taxon>Tracheophyta</taxon>
        <taxon>Spermatophyta</taxon>
        <taxon>Magnoliopsida</taxon>
        <taxon>Liliopsida</taxon>
        <taxon>Poales</taxon>
        <taxon>Poaceae</taxon>
        <taxon>BOP clade</taxon>
        <taxon>Oryzoideae</taxon>
        <taxon>Oryzeae</taxon>
        <taxon>Zizaniinae</taxon>
        <taxon>Zizania</taxon>
    </lineage>
</organism>
<dbReference type="OrthoDB" id="10252718at2759"/>
<reference evidence="1" key="2">
    <citation type="submission" date="2021-02" db="EMBL/GenBank/DDBJ databases">
        <authorList>
            <person name="Kimball J.A."/>
            <person name="Haas M.W."/>
            <person name="Macchietto M."/>
            <person name="Kono T."/>
            <person name="Duquette J."/>
            <person name="Shao M."/>
        </authorList>
    </citation>
    <scope>NUCLEOTIDE SEQUENCE</scope>
    <source>
        <tissue evidence="1">Fresh leaf tissue</tissue>
    </source>
</reference>
<evidence type="ECO:0000313" key="1">
    <source>
        <dbReference type="EMBL" id="KAG8051010.1"/>
    </source>
</evidence>
<accession>A0A8J5RX46</accession>
<proteinExistence type="predicted"/>
<keyword evidence="2" id="KW-1185">Reference proteome</keyword>
<comment type="caution">
    <text evidence="1">The sequence shown here is derived from an EMBL/GenBank/DDBJ whole genome shotgun (WGS) entry which is preliminary data.</text>
</comment>
<name>A0A8J5RX46_ZIZPA</name>
<dbReference type="AlphaFoldDB" id="A0A8J5RX46"/>
<protein>
    <submittedName>
        <fullName evidence="1">Uncharacterized protein</fullName>
    </submittedName>
</protein>
<dbReference type="Proteomes" id="UP000729402">
    <property type="component" value="Unassembled WGS sequence"/>
</dbReference>